<keyword evidence="4" id="KW-0274">FAD</keyword>
<evidence type="ECO:0000256" key="1">
    <source>
        <dbReference type="ARBA" id="ARBA00001974"/>
    </source>
</evidence>
<dbReference type="OMA" id="ELHYALM"/>
<dbReference type="EMBL" id="EAAA01001630">
    <property type="status" value="NOT_ANNOTATED_CDS"/>
    <property type="molecule type" value="Genomic_DNA"/>
</dbReference>
<dbReference type="GO" id="GO:0016491">
    <property type="term" value="F:oxidoreductase activity"/>
    <property type="evidence" value="ECO:0007669"/>
    <property type="project" value="UniProtKB-KW"/>
</dbReference>
<dbReference type="InterPro" id="IPR006076">
    <property type="entry name" value="FAD-dep_OxRdtase"/>
</dbReference>
<reference evidence="7" key="3">
    <citation type="submission" date="2025-08" db="UniProtKB">
        <authorList>
            <consortium name="Ensembl"/>
        </authorList>
    </citation>
    <scope>IDENTIFICATION</scope>
</reference>
<dbReference type="Gene3D" id="3.50.50.60">
    <property type="entry name" value="FAD/NAD(P)-binding domain"/>
    <property type="match status" value="1"/>
</dbReference>
<protein>
    <recommendedName>
        <fullName evidence="6">FAD dependent oxidoreductase domain-containing protein</fullName>
    </recommendedName>
</protein>
<reference evidence="7" key="2">
    <citation type="journal article" date="2008" name="Genome Biol.">
        <title>Improved genome assembly and evidence-based global gene model set for the chordate Ciona intestinalis: new insight into intron and operon populations.</title>
        <authorList>
            <person name="Satou Y."/>
            <person name="Mineta K."/>
            <person name="Ogasawara M."/>
            <person name="Sasakura Y."/>
            <person name="Shoguchi E."/>
            <person name="Ueno K."/>
            <person name="Yamada L."/>
            <person name="Matsumoto J."/>
            <person name="Wasserscheid J."/>
            <person name="Dewar K."/>
            <person name="Wiley G.B."/>
            <person name="Macmil S.L."/>
            <person name="Roe B.A."/>
            <person name="Zeller R.W."/>
            <person name="Hastings K.E."/>
            <person name="Lemaire P."/>
            <person name="Lindquist E."/>
            <person name="Endo T."/>
            <person name="Hotta K."/>
            <person name="Inaba K."/>
        </authorList>
    </citation>
    <scope>NUCLEOTIDE SEQUENCE [LARGE SCALE GENOMIC DNA]</scope>
    <source>
        <strain evidence="7">wild type</strain>
    </source>
</reference>
<evidence type="ECO:0000256" key="5">
    <source>
        <dbReference type="ARBA" id="ARBA00023002"/>
    </source>
</evidence>
<reference evidence="8" key="1">
    <citation type="journal article" date="2002" name="Science">
        <title>The draft genome of Ciona intestinalis: insights into chordate and vertebrate origins.</title>
        <authorList>
            <person name="Dehal P."/>
            <person name="Satou Y."/>
            <person name="Campbell R.K."/>
            <person name="Chapman J."/>
            <person name="Degnan B."/>
            <person name="De Tomaso A."/>
            <person name="Davidson B."/>
            <person name="Di Gregorio A."/>
            <person name="Gelpke M."/>
            <person name="Goodstein D.M."/>
            <person name="Harafuji N."/>
            <person name="Hastings K.E."/>
            <person name="Ho I."/>
            <person name="Hotta K."/>
            <person name="Huang W."/>
            <person name="Kawashima T."/>
            <person name="Lemaire P."/>
            <person name="Martinez D."/>
            <person name="Meinertzhagen I.A."/>
            <person name="Necula S."/>
            <person name="Nonaka M."/>
            <person name="Putnam N."/>
            <person name="Rash S."/>
            <person name="Saiga H."/>
            <person name="Satake M."/>
            <person name="Terry A."/>
            <person name="Yamada L."/>
            <person name="Wang H.G."/>
            <person name="Awazu S."/>
            <person name="Azumi K."/>
            <person name="Boore J."/>
            <person name="Branno M."/>
            <person name="Chin-Bow S."/>
            <person name="DeSantis R."/>
            <person name="Doyle S."/>
            <person name="Francino P."/>
            <person name="Keys D.N."/>
            <person name="Haga S."/>
            <person name="Hayashi H."/>
            <person name="Hino K."/>
            <person name="Imai K.S."/>
            <person name="Inaba K."/>
            <person name="Kano S."/>
            <person name="Kobayashi K."/>
            <person name="Kobayashi M."/>
            <person name="Lee B.I."/>
            <person name="Makabe K.W."/>
            <person name="Manohar C."/>
            <person name="Matassi G."/>
            <person name="Medina M."/>
            <person name="Mochizuki Y."/>
            <person name="Mount S."/>
            <person name="Morishita T."/>
            <person name="Miura S."/>
            <person name="Nakayama A."/>
            <person name="Nishizaka S."/>
            <person name="Nomoto H."/>
            <person name="Ohta F."/>
            <person name="Oishi K."/>
            <person name="Rigoutsos I."/>
            <person name="Sano M."/>
            <person name="Sasaki A."/>
            <person name="Sasakura Y."/>
            <person name="Shoguchi E."/>
            <person name="Shin-i T."/>
            <person name="Spagnuolo A."/>
            <person name="Stainier D."/>
            <person name="Suzuki M.M."/>
            <person name="Tassy O."/>
            <person name="Takatori N."/>
            <person name="Tokuoka M."/>
            <person name="Yagi K."/>
            <person name="Yoshizaki F."/>
            <person name="Wada S."/>
            <person name="Zhang C."/>
            <person name="Hyatt P.D."/>
            <person name="Larimer F."/>
            <person name="Detter C."/>
            <person name="Doggett N."/>
            <person name="Glavina T."/>
            <person name="Hawkins T."/>
            <person name="Richardson P."/>
            <person name="Lucas S."/>
            <person name="Kohara Y."/>
            <person name="Levine M."/>
            <person name="Satoh N."/>
            <person name="Rokhsar D.S."/>
        </authorList>
    </citation>
    <scope>NUCLEOTIDE SEQUENCE [LARGE SCALE GENOMIC DNA]</scope>
</reference>
<dbReference type="Pfam" id="PF01266">
    <property type="entry name" value="DAO"/>
    <property type="match status" value="1"/>
</dbReference>
<keyword evidence="8" id="KW-1185">Reference proteome</keyword>
<reference evidence="7" key="4">
    <citation type="submission" date="2025-09" db="UniProtKB">
        <authorList>
            <consortium name="Ensembl"/>
        </authorList>
    </citation>
    <scope>IDENTIFICATION</scope>
</reference>
<evidence type="ECO:0000259" key="6">
    <source>
        <dbReference type="Pfam" id="PF01266"/>
    </source>
</evidence>
<dbReference type="AlphaFoldDB" id="F6TAH1"/>
<dbReference type="HOGENOM" id="CLU_1721705_0_0_1"/>
<organism evidence="7 8">
    <name type="scientific">Ciona intestinalis</name>
    <name type="common">Transparent sea squirt</name>
    <name type="synonym">Ascidia intestinalis</name>
    <dbReference type="NCBI Taxonomy" id="7719"/>
    <lineage>
        <taxon>Eukaryota</taxon>
        <taxon>Metazoa</taxon>
        <taxon>Chordata</taxon>
        <taxon>Tunicata</taxon>
        <taxon>Ascidiacea</taxon>
        <taxon>Phlebobranchia</taxon>
        <taxon>Cionidae</taxon>
        <taxon>Ciona</taxon>
    </lineage>
</organism>
<feature type="domain" description="FAD dependent oxidoreductase" evidence="6">
    <location>
        <begin position="5"/>
        <end position="127"/>
    </location>
</feature>
<sequence>MEEFDVIVVGAGIIGSWTAYNLAKRGRSTLLLEQFPLLHTRGSSHGHSRILRKSYVDEHYAAMMPEAYKLWKHMETSSGISFMKTTGHLSISKVKYGHVAKVRRWCEKLKIPHSTLDSESLNTRFGLKFNDEYDVRNNAQTTDLNTCEVFYI</sequence>
<dbReference type="InParanoid" id="F6TAH1"/>
<comment type="similarity">
    <text evidence="2">Belongs to the MSOX/MTOX family.</text>
</comment>
<dbReference type="GO" id="GO:0050660">
    <property type="term" value="F:flavin adenine dinucleotide binding"/>
    <property type="evidence" value="ECO:0007669"/>
    <property type="project" value="InterPro"/>
</dbReference>
<proteinExistence type="inferred from homology"/>
<evidence type="ECO:0000256" key="4">
    <source>
        <dbReference type="ARBA" id="ARBA00022827"/>
    </source>
</evidence>
<dbReference type="PANTHER" id="PTHR10961">
    <property type="entry name" value="PEROXISOMAL SARCOSINE OXIDASE"/>
    <property type="match status" value="1"/>
</dbReference>
<dbReference type="Proteomes" id="UP000008144">
    <property type="component" value="Chromosome 3"/>
</dbReference>
<name>F6TAH1_CIOIN</name>
<dbReference type="PANTHER" id="PTHR10961:SF46">
    <property type="entry name" value="PEROXISOMAL SARCOSINE OXIDASE"/>
    <property type="match status" value="1"/>
</dbReference>
<evidence type="ECO:0000313" key="8">
    <source>
        <dbReference type="Proteomes" id="UP000008144"/>
    </source>
</evidence>
<evidence type="ECO:0000256" key="3">
    <source>
        <dbReference type="ARBA" id="ARBA00022630"/>
    </source>
</evidence>
<accession>F6TAH1</accession>
<dbReference type="GeneTree" id="ENSGT00390000011000"/>
<dbReference type="Ensembl" id="ENSCINT00000022568.2">
    <property type="protein sequence ID" value="ENSCINP00000022322.2"/>
    <property type="gene ID" value="ENSCING00000011748.2"/>
</dbReference>
<dbReference type="STRING" id="7719.ENSCINP00000022322"/>
<keyword evidence="5" id="KW-0560">Oxidoreductase</keyword>
<evidence type="ECO:0000256" key="2">
    <source>
        <dbReference type="ARBA" id="ARBA00010989"/>
    </source>
</evidence>
<keyword evidence="3" id="KW-0285">Flavoprotein</keyword>
<dbReference type="InterPro" id="IPR036188">
    <property type="entry name" value="FAD/NAD-bd_sf"/>
</dbReference>
<dbReference type="InterPro" id="IPR045170">
    <property type="entry name" value="MTOX"/>
</dbReference>
<dbReference type="SUPFAM" id="SSF51905">
    <property type="entry name" value="FAD/NAD(P)-binding domain"/>
    <property type="match status" value="1"/>
</dbReference>
<evidence type="ECO:0000313" key="7">
    <source>
        <dbReference type="Ensembl" id="ENSCINP00000022322.2"/>
    </source>
</evidence>
<comment type="cofactor">
    <cofactor evidence="1">
        <name>FAD</name>
        <dbReference type="ChEBI" id="CHEBI:57692"/>
    </cofactor>
</comment>